<dbReference type="Pfam" id="PF03265">
    <property type="entry name" value="DNase_II"/>
    <property type="match status" value="1"/>
</dbReference>
<dbReference type="PANTHER" id="PTHR10858">
    <property type="entry name" value="DEOXYRIBONUCLEASE II"/>
    <property type="match status" value="1"/>
</dbReference>
<dbReference type="EMBL" id="DQ507337">
    <property type="protein sequence ID" value="ABF72900.1"/>
    <property type="molecule type" value="mRNA"/>
</dbReference>
<dbReference type="AlphaFoldDB" id="Q19Q12"/>
<evidence type="ECO:0000256" key="1">
    <source>
        <dbReference type="ARBA" id="ARBA00007527"/>
    </source>
</evidence>
<organism evidence="3">
    <name type="scientific">Belgica antarctica</name>
    <dbReference type="NCBI Taxonomy" id="315563"/>
    <lineage>
        <taxon>Eukaryota</taxon>
        <taxon>Metazoa</taxon>
        <taxon>Ecdysozoa</taxon>
        <taxon>Arthropoda</taxon>
        <taxon>Hexapoda</taxon>
        <taxon>Insecta</taxon>
        <taxon>Pterygota</taxon>
        <taxon>Neoptera</taxon>
        <taxon>Endopterygota</taxon>
        <taxon>Diptera</taxon>
        <taxon>Nematocera</taxon>
        <taxon>Chironomoidea</taxon>
        <taxon>Chironomidae</taxon>
        <taxon>Belgica</taxon>
    </lineage>
</organism>
<reference evidence="3" key="1">
    <citation type="journal article" date="2009" name="J. Comp. Physiol. B">
        <title>Dehydration, rehydration, and overhydration alter patterns of gene expression in the Antarctic midge, Belgica antarctica.</title>
        <authorList>
            <person name="Lopez-Martinez G."/>
            <person name="Benoit J.B."/>
            <person name="Rinehart J.P."/>
            <person name="Elnitsky M.A."/>
            <person name="Lee R.E.Jr."/>
            <person name="Denlinger D.L."/>
        </authorList>
    </citation>
    <scope>NUCLEOTIDE SEQUENCE</scope>
</reference>
<evidence type="ECO:0000313" key="3">
    <source>
        <dbReference type="EMBL" id="ABF72900.1"/>
    </source>
</evidence>
<feature type="non-terminal residue" evidence="3">
    <location>
        <position position="192"/>
    </location>
</feature>
<dbReference type="GO" id="GO:0006309">
    <property type="term" value="P:apoptotic DNA fragmentation"/>
    <property type="evidence" value="ECO:0007669"/>
    <property type="project" value="TreeGrafter"/>
</dbReference>
<feature type="non-terminal residue" evidence="3">
    <location>
        <position position="1"/>
    </location>
</feature>
<protein>
    <submittedName>
        <fullName evidence="3">Deoxyribonuclease II-like</fullName>
    </submittedName>
</protein>
<dbReference type="PANTHER" id="PTHR10858:SF23">
    <property type="entry name" value="DEOXYRIBONUCLEASE II"/>
    <property type="match status" value="1"/>
</dbReference>
<keyword evidence="2" id="KW-0378">Hydrolase</keyword>
<sequence length="192" mass="22158">SVPKYPPAINEGDYSYPKTGTLYGQNFLCISMTGDQMDKVGKQLKYNEAHFYSSQVPDYLKKIYPNLVDALKMKTLDSAPFYNLITLQSRFGTKFLSFAKSAKFQKELYEDLVAPHYESGDFYVETWRHGPGNIKSDCKPTKVYNIEELSFKSMKMSFTTLKDRSKWIVNTEHDLICVGDINRQEHQKFRGG</sequence>
<name>Q19Q12_9DIPT</name>
<comment type="similarity">
    <text evidence="1">Belongs to the DNase II family.</text>
</comment>
<dbReference type="InterPro" id="IPR004947">
    <property type="entry name" value="DNase_II"/>
</dbReference>
<dbReference type="GO" id="GO:0004531">
    <property type="term" value="F:deoxyribonuclease II activity"/>
    <property type="evidence" value="ECO:0007669"/>
    <property type="project" value="InterPro"/>
</dbReference>
<accession>Q19Q12</accession>
<evidence type="ECO:0000256" key="2">
    <source>
        <dbReference type="ARBA" id="ARBA00022801"/>
    </source>
</evidence>
<proteinExistence type="evidence at transcript level"/>